<feature type="signal peptide" evidence="1">
    <location>
        <begin position="1"/>
        <end position="21"/>
    </location>
</feature>
<dbReference type="Pfam" id="PF20311">
    <property type="entry name" value="DUF6607"/>
    <property type="match status" value="1"/>
</dbReference>
<accession>A0ABP7Q073</accession>
<name>A0ABP7Q073_9SPHI</name>
<dbReference type="RefSeq" id="WP_259087837.1">
    <property type="nucleotide sequence ID" value="NZ_BAAAZC010000019.1"/>
</dbReference>
<evidence type="ECO:0000313" key="2">
    <source>
        <dbReference type="EMBL" id="GAA3974325.1"/>
    </source>
</evidence>
<organism evidence="2 3">
    <name type="scientific">Mucilaginibacter dorajii</name>
    <dbReference type="NCBI Taxonomy" id="692994"/>
    <lineage>
        <taxon>Bacteria</taxon>
        <taxon>Pseudomonadati</taxon>
        <taxon>Bacteroidota</taxon>
        <taxon>Sphingobacteriia</taxon>
        <taxon>Sphingobacteriales</taxon>
        <taxon>Sphingobacteriaceae</taxon>
        <taxon>Mucilaginibacter</taxon>
    </lineage>
</organism>
<keyword evidence="1" id="KW-0732">Signal</keyword>
<evidence type="ECO:0000313" key="3">
    <source>
        <dbReference type="Proteomes" id="UP001500742"/>
    </source>
</evidence>
<dbReference type="EMBL" id="BAAAZC010000019">
    <property type="protein sequence ID" value="GAA3974325.1"/>
    <property type="molecule type" value="Genomic_DNA"/>
</dbReference>
<keyword evidence="3" id="KW-1185">Reference proteome</keyword>
<dbReference type="InterPro" id="IPR046715">
    <property type="entry name" value="DUF6607"/>
</dbReference>
<protein>
    <submittedName>
        <fullName evidence="2">Uncharacterized protein</fullName>
    </submittedName>
</protein>
<dbReference type="Proteomes" id="UP001500742">
    <property type="component" value="Unassembled WGS sequence"/>
</dbReference>
<reference evidence="3" key="1">
    <citation type="journal article" date="2019" name="Int. J. Syst. Evol. Microbiol.">
        <title>The Global Catalogue of Microorganisms (GCM) 10K type strain sequencing project: providing services to taxonomists for standard genome sequencing and annotation.</title>
        <authorList>
            <consortium name="The Broad Institute Genomics Platform"/>
            <consortium name="The Broad Institute Genome Sequencing Center for Infectious Disease"/>
            <person name="Wu L."/>
            <person name="Ma J."/>
        </authorList>
    </citation>
    <scope>NUCLEOTIDE SEQUENCE [LARGE SCALE GENOMIC DNA]</scope>
    <source>
        <strain evidence="3">JCM 16601</strain>
    </source>
</reference>
<evidence type="ECO:0000256" key="1">
    <source>
        <dbReference type="SAM" id="SignalP"/>
    </source>
</evidence>
<comment type="caution">
    <text evidence="2">The sequence shown here is derived from an EMBL/GenBank/DDBJ whole genome shotgun (WGS) entry which is preliminary data.</text>
</comment>
<proteinExistence type="predicted"/>
<gene>
    <name evidence="2" type="ORF">GCM10022210_25810</name>
</gene>
<feature type="chain" id="PRO_5045038457" evidence="1">
    <location>
        <begin position="22"/>
        <end position="308"/>
    </location>
</feature>
<sequence length="308" mass="35940">MKKILYLAALLVTFQTTLTSAQSKLDQDRKAILSLGGFYKVTFDYGETFSPDTAYKNHVQYHASGYEWAVVEQESPKKIVIQHILVTGDTSVIKHWREDWVYEEPNVLSFDKSSSWNKTKLSAADTKGRWVQKVFQVDDGPRYESIGTWVHVDGRHEWHSECDSPLPRREFTKRSDYNVLRRGNRIYLTDKGWMFEQDNQKIIRSADGDKLLVREKGYEEFTKADEAKFAYAQKWWKTQQPYWTAVRQVWDEIYAQPGTLKLKGKVDGKLLYERLFELADQSAKGKWDVVKNKDAARKVIADYVEKAV</sequence>